<sequence>MPIQAPSQAALYAAFRLPKRCKIKKKNKKVLYKNMPVDKWITPRGGDFSGIERKQNL</sequence>
<keyword evidence="1" id="KW-0614">Plasmid</keyword>
<dbReference type="EMBL" id="KT225462">
    <property type="protein sequence ID" value="ALF35545.1"/>
    <property type="molecule type" value="Genomic_DNA"/>
</dbReference>
<organism evidence="1">
    <name type="scientific">Klebsiella pneumoniae</name>
    <dbReference type="NCBI Taxonomy" id="573"/>
    <lineage>
        <taxon>Bacteria</taxon>
        <taxon>Pseudomonadati</taxon>
        <taxon>Pseudomonadota</taxon>
        <taxon>Gammaproteobacteria</taxon>
        <taxon>Enterobacterales</taxon>
        <taxon>Enterobacteriaceae</taxon>
        <taxon>Klebsiella/Raoultella group</taxon>
        <taxon>Klebsiella</taxon>
        <taxon>Klebsiella pneumoniae complex</taxon>
    </lineage>
</organism>
<reference evidence="1" key="1">
    <citation type="submission" date="2015-06" db="EMBL/GenBank/DDBJ databases">
        <title>Klebsiella pneumoniae plasmid pYDC676, complete sequence.Complete Sequence of IncR Plasmid pYDC676 Encoding ArmA 16S Ribosomal RNA Methyltransferase in the United States of America.</title>
        <authorList>
            <person name="Guo Q."/>
            <person name="Doi Y."/>
        </authorList>
    </citation>
    <scope>NUCLEOTIDE SEQUENCE</scope>
    <source>
        <strain evidence="1">YDC676</strain>
        <plasmid evidence="1">pYDC676</plasmid>
    </source>
</reference>
<protein>
    <submittedName>
        <fullName evidence="1">Uncharacterized protein</fullName>
    </submittedName>
</protein>
<accession>A0A0N9DZP3</accession>
<name>A0A0N9DZP3_KLEPN</name>
<proteinExistence type="predicted"/>
<evidence type="ECO:0000313" key="1">
    <source>
        <dbReference type="EMBL" id="ALF35545.1"/>
    </source>
</evidence>
<geneLocation type="plasmid" evidence="1">
    <name>pYDC676</name>
</geneLocation>
<dbReference type="AlphaFoldDB" id="A0A0N9DZP3"/>